<keyword evidence="4 12" id="KW-0001">2Fe-2S</keyword>
<dbReference type="InterPro" id="IPR001433">
    <property type="entry name" value="OxRdtase_FAD/NAD-bd"/>
</dbReference>
<comment type="caution">
    <text evidence="14">The sequence shown here is derived from an EMBL/GenBank/DDBJ whole genome shotgun (WGS) entry which is preliminary data.</text>
</comment>
<keyword evidence="6 11" id="KW-0274">FAD</keyword>
<dbReference type="AlphaFoldDB" id="A0AAW6U6C2"/>
<evidence type="ECO:0000256" key="4">
    <source>
        <dbReference type="ARBA" id="ARBA00022714"/>
    </source>
</evidence>
<keyword evidence="2" id="KW-0813">Transport</keyword>
<gene>
    <name evidence="14" type="ORF">QJ522_20680</name>
</gene>
<evidence type="ECO:0000256" key="9">
    <source>
        <dbReference type="ARBA" id="ARBA00023014"/>
    </source>
</evidence>
<keyword evidence="8 12" id="KW-0408">Iron</keyword>
<dbReference type="GO" id="GO:0016491">
    <property type="term" value="F:oxidoreductase activity"/>
    <property type="evidence" value="ECO:0007669"/>
    <property type="project" value="InterPro"/>
</dbReference>
<comment type="similarity">
    <text evidence="1">Belongs to the PyrK family.</text>
</comment>
<feature type="binding site" evidence="12">
    <location>
        <position position="276"/>
    </location>
    <ligand>
        <name>[2Fe-2S] cluster</name>
        <dbReference type="ChEBI" id="CHEBI:190135"/>
    </ligand>
</feature>
<evidence type="ECO:0000256" key="8">
    <source>
        <dbReference type="ARBA" id="ARBA00023004"/>
    </source>
</evidence>
<evidence type="ECO:0000313" key="15">
    <source>
        <dbReference type="Proteomes" id="UP001431776"/>
    </source>
</evidence>
<keyword evidence="3 11" id="KW-0285">Flavoprotein</keyword>
<dbReference type="InterPro" id="IPR037117">
    <property type="entry name" value="Dihydroorotate_DH_ele_sf"/>
</dbReference>
<comment type="cofactor">
    <cofactor evidence="12">
        <name>[2Fe-2S] cluster</name>
        <dbReference type="ChEBI" id="CHEBI:190135"/>
    </cofactor>
    <text evidence="12">Binds 1 [2Fe-2S] cluster per subunit.</text>
</comment>
<dbReference type="GO" id="GO:0051537">
    <property type="term" value="F:2 iron, 2 sulfur cluster binding"/>
    <property type="evidence" value="ECO:0007669"/>
    <property type="project" value="UniProtKB-KW"/>
</dbReference>
<evidence type="ECO:0000256" key="10">
    <source>
        <dbReference type="ARBA" id="ARBA00034078"/>
    </source>
</evidence>
<dbReference type="PANTHER" id="PTHR43513:SF3">
    <property type="entry name" value="DIHYDROOROTATE DEHYDROGENASE B (NAD(+)), ELECTRON TRANSFER SUBUNIT-RELATED"/>
    <property type="match status" value="1"/>
</dbReference>
<dbReference type="Pfam" id="PF10418">
    <property type="entry name" value="DHODB_Fe-S_bind"/>
    <property type="match status" value="1"/>
</dbReference>
<dbReference type="Gene3D" id="2.10.240.10">
    <property type="entry name" value="Dihydroorotate dehydrogenase, electron transfer subunit"/>
    <property type="match status" value="1"/>
</dbReference>
<name>A0AAW6U6C2_9BACT</name>
<comment type="cofactor">
    <cofactor evidence="10">
        <name>[2Fe-2S] cluster</name>
        <dbReference type="ChEBI" id="CHEBI:190135"/>
    </cofactor>
</comment>
<dbReference type="InterPro" id="IPR012165">
    <property type="entry name" value="Cyt_c3_hydrogenase_gsu"/>
</dbReference>
<organism evidence="14 15">
    <name type="scientific">Anaerobaca lacustris</name>
    <dbReference type="NCBI Taxonomy" id="3044600"/>
    <lineage>
        <taxon>Bacteria</taxon>
        <taxon>Pseudomonadati</taxon>
        <taxon>Planctomycetota</taxon>
        <taxon>Phycisphaerae</taxon>
        <taxon>Sedimentisphaerales</taxon>
        <taxon>Anaerobacaceae</taxon>
        <taxon>Anaerobaca</taxon>
    </lineage>
</organism>
<evidence type="ECO:0000256" key="1">
    <source>
        <dbReference type="ARBA" id="ARBA00006422"/>
    </source>
</evidence>
<dbReference type="InterPro" id="IPR019480">
    <property type="entry name" value="Dihydroorotate_DH_Fe-S-bd"/>
</dbReference>
<evidence type="ECO:0000256" key="2">
    <source>
        <dbReference type="ARBA" id="ARBA00022448"/>
    </source>
</evidence>
<evidence type="ECO:0000256" key="7">
    <source>
        <dbReference type="ARBA" id="ARBA00022982"/>
    </source>
</evidence>
<dbReference type="CDD" id="cd06218">
    <property type="entry name" value="DHOD_e_trans"/>
    <property type="match status" value="1"/>
</dbReference>
<dbReference type="PROSITE" id="PS51384">
    <property type="entry name" value="FAD_FR"/>
    <property type="match status" value="1"/>
</dbReference>
<feature type="binding site" evidence="12">
    <location>
        <position position="284"/>
    </location>
    <ligand>
        <name>[2Fe-2S] cluster</name>
        <dbReference type="ChEBI" id="CHEBI:190135"/>
    </ligand>
</feature>
<sequence>MTQERASRKKGSHTATVLSNVQAGECFWKLRLRFDGEAAKAFAGFTPGQFVQFDVSDLAIPSTDSIPTALLDGARRSVLLRRPFSFSDVTADGDTTTADLLYCIVGPASLRMTTLREGDTTHLIGPLGNGFAVPEGKRTALLVVGGMGLPPIRCLAKSLSVEHPDITAVAFIGSRTVNALPLEERPARFDEGLSLSVPTFATLGIASMVATDDGSAGHRGPVTKCLSHWLQENADRPREETVVYACGPERMLAAVARIANETDIDCQVSMERRMACGIGLCQSCAVECRVAGSDEIIYKLCCQDGPVFDAREVFFGADDA</sequence>
<feature type="domain" description="FAD-binding FR-type" evidence="13">
    <location>
        <begin position="10"/>
        <end position="133"/>
    </location>
</feature>
<dbReference type="PANTHER" id="PTHR43513">
    <property type="entry name" value="DIHYDROOROTATE DEHYDROGENASE B (NAD(+)), ELECTRON TRANSFER SUBUNIT"/>
    <property type="match status" value="1"/>
</dbReference>
<evidence type="ECO:0000313" key="14">
    <source>
        <dbReference type="EMBL" id="MDI6451489.1"/>
    </source>
</evidence>
<dbReference type="SUPFAM" id="SSF52343">
    <property type="entry name" value="Ferredoxin reductase-like, C-terminal NADP-linked domain"/>
    <property type="match status" value="1"/>
</dbReference>
<evidence type="ECO:0000259" key="13">
    <source>
        <dbReference type="PROSITE" id="PS51384"/>
    </source>
</evidence>
<dbReference type="PIRSF" id="PIRSF006816">
    <property type="entry name" value="Cyc3_hyd_g"/>
    <property type="match status" value="1"/>
</dbReference>
<comment type="cofactor">
    <cofactor evidence="11">
        <name>FAD</name>
        <dbReference type="ChEBI" id="CHEBI:57692"/>
    </cofactor>
    <text evidence="11">Binds 1 FAD per subunit.</text>
</comment>
<feature type="binding site" evidence="11">
    <location>
        <begin position="82"/>
        <end position="85"/>
    </location>
    <ligand>
        <name>FAD</name>
        <dbReference type="ChEBI" id="CHEBI:57692"/>
    </ligand>
</feature>
<keyword evidence="5 12" id="KW-0479">Metal-binding</keyword>
<feature type="binding site" evidence="12">
    <location>
        <position position="302"/>
    </location>
    <ligand>
        <name>[2Fe-2S] cluster</name>
        <dbReference type="ChEBI" id="CHEBI:190135"/>
    </ligand>
</feature>
<accession>A0AAW6U6C2</accession>
<dbReference type="InterPro" id="IPR039261">
    <property type="entry name" value="FNR_nucleotide-bd"/>
</dbReference>
<dbReference type="GO" id="GO:0006221">
    <property type="term" value="P:pyrimidine nucleotide biosynthetic process"/>
    <property type="evidence" value="ECO:0007669"/>
    <property type="project" value="InterPro"/>
</dbReference>
<dbReference type="Gene3D" id="3.40.50.80">
    <property type="entry name" value="Nucleotide-binding domain of ferredoxin-NADP reductase (FNR) module"/>
    <property type="match status" value="1"/>
</dbReference>
<dbReference type="EMBL" id="JASCXX010000037">
    <property type="protein sequence ID" value="MDI6451489.1"/>
    <property type="molecule type" value="Genomic_DNA"/>
</dbReference>
<feature type="binding site" evidence="12">
    <location>
        <position position="281"/>
    </location>
    <ligand>
        <name>[2Fe-2S] cluster</name>
        <dbReference type="ChEBI" id="CHEBI:190135"/>
    </ligand>
</feature>
<dbReference type="Proteomes" id="UP001431776">
    <property type="component" value="Unassembled WGS sequence"/>
</dbReference>
<reference evidence="14" key="1">
    <citation type="submission" date="2023-05" db="EMBL/GenBank/DDBJ databases">
        <title>Anaerotaeda fermentans gen. nov., sp. nov., a novel anaerobic planctomycete of the new family within the order Sedimentisphaerales isolated from Taman Peninsula, Russia.</title>
        <authorList>
            <person name="Khomyakova M.A."/>
            <person name="Merkel A.Y."/>
            <person name="Slobodkin A.I."/>
        </authorList>
    </citation>
    <scope>NUCLEOTIDE SEQUENCE</scope>
    <source>
        <strain evidence="14">M17dextr</strain>
    </source>
</reference>
<dbReference type="Pfam" id="PF00175">
    <property type="entry name" value="NAD_binding_1"/>
    <property type="match status" value="1"/>
</dbReference>
<dbReference type="InterPro" id="IPR017927">
    <property type="entry name" value="FAD-bd_FR_type"/>
</dbReference>
<dbReference type="RefSeq" id="WP_349246895.1">
    <property type="nucleotide sequence ID" value="NZ_JASCXX010000037.1"/>
</dbReference>
<evidence type="ECO:0000256" key="11">
    <source>
        <dbReference type="PIRSR" id="PIRSR006816-1"/>
    </source>
</evidence>
<keyword evidence="9 12" id="KW-0411">Iron-sulfur</keyword>
<evidence type="ECO:0000256" key="6">
    <source>
        <dbReference type="ARBA" id="ARBA00022827"/>
    </source>
</evidence>
<keyword evidence="7" id="KW-0249">Electron transport</keyword>
<dbReference type="SUPFAM" id="SSF63380">
    <property type="entry name" value="Riboflavin synthase domain-like"/>
    <property type="match status" value="1"/>
</dbReference>
<evidence type="ECO:0000256" key="5">
    <source>
        <dbReference type="ARBA" id="ARBA00022723"/>
    </source>
</evidence>
<dbReference type="GO" id="GO:0050660">
    <property type="term" value="F:flavin adenine dinucleotide binding"/>
    <property type="evidence" value="ECO:0007669"/>
    <property type="project" value="InterPro"/>
</dbReference>
<dbReference type="InterPro" id="IPR050353">
    <property type="entry name" value="PyrK_electron_transfer"/>
</dbReference>
<protein>
    <submittedName>
        <fullName evidence="14">Dihydroorotate dehydrogenase electron transfer subunit</fullName>
    </submittedName>
</protein>
<evidence type="ECO:0000256" key="12">
    <source>
        <dbReference type="PIRSR" id="PIRSR006816-2"/>
    </source>
</evidence>
<dbReference type="InterPro" id="IPR017938">
    <property type="entry name" value="Riboflavin_synthase-like_b-brl"/>
</dbReference>
<proteinExistence type="inferred from homology"/>
<dbReference type="Gene3D" id="2.40.30.10">
    <property type="entry name" value="Translation factors"/>
    <property type="match status" value="1"/>
</dbReference>
<keyword evidence="15" id="KW-1185">Reference proteome</keyword>
<dbReference type="GO" id="GO:0046872">
    <property type="term" value="F:metal ion binding"/>
    <property type="evidence" value="ECO:0007669"/>
    <property type="project" value="UniProtKB-KW"/>
</dbReference>
<evidence type="ECO:0000256" key="3">
    <source>
        <dbReference type="ARBA" id="ARBA00022630"/>
    </source>
</evidence>